<dbReference type="Gene3D" id="1.20.1280.50">
    <property type="match status" value="1"/>
</dbReference>
<dbReference type="InterPro" id="IPR036047">
    <property type="entry name" value="F-box-like_dom_sf"/>
</dbReference>
<dbReference type="SUPFAM" id="SSF81383">
    <property type="entry name" value="F-box domain"/>
    <property type="match status" value="1"/>
</dbReference>
<dbReference type="CDD" id="cd09917">
    <property type="entry name" value="F-box_SF"/>
    <property type="match status" value="1"/>
</dbReference>
<dbReference type="PANTHER" id="PTHR44586:SF26">
    <property type="entry name" value="F-BOX DOMAIN-CONTAINING PROTEIN"/>
    <property type="match status" value="1"/>
</dbReference>
<protein>
    <recommendedName>
        <fullName evidence="1">KIB1-4 beta-propeller domain-containing protein</fullName>
    </recommendedName>
</protein>
<evidence type="ECO:0000313" key="3">
    <source>
        <dbReference type="Proteomes" id="UP000479710"/>
    </source>
</evidence>
<dbReference type="EMBL" id="SPHZ02000010">
    <property type="protein sequence ID" value="KAF0894804.1"/>
    <property type="molecule type" value="Genomic_DNA"/>
</dbReference>
<accession>A0A6G1C4Q8</accession>
<organism evidence="2 3">
    <name type="scientific">Oryza meyeriana var. granulata</name>
    <dbReference type="NCBI Taxonomy" id="110450"/>
    <lineage>
        <taxon>Eukaryota</taxon>
        <taxon>Viridiplantae</taxon>
        <taxon>Streptophyta</taxon>
        <taxon>Embryophyta</taxon>
        <taxon>Tracheophyta</taxon>
        <taxon>Spermatophyta</taxon>
        <taxon>Magnoliopsida</taxon>
        <taxon>Liliopsida</taxon>
        <taxon>Poales</taxon>
        <taxon>Poaceae</taxon>
        <taxon>BOP clade</taxon>
        <taxon>Oryzoideae</taxon>
        <taxon>Oryzeae</taxon>
        <taxon>Oryzinae</taxon>
        <taxon>Oryza</taxon>
        <taxon>Oryza meyeriana</taxon>
    </lineage>
</organism>
<dbReference type="Proteomes" id="UP000479710">
    <property type="component" value="Unassembled WGS sequence"/>
</dbReference>
<reference evidence="2 3" key="1">
    <citation type="submission" date="2019-11" db="EMBL/GenBank/DDBJ databases">
        <title>Whole genome sequence of Oryza granulata.</title>
        <authorList>
            <person name="Li W."/>
        </authorList>
    </citation>
    <scope>NUCLEOTIDE SEQUENCE [LARGE SCALE GENOMIC DNA]</scope>
    <source>
        <strain evidence="3">cv. Menghai</strain>
        <tissue evidence="2">Leaf</tissue>
    </source>
</reference>
<dbReference type="PANTHER" id="PTHR44586">
    <property type="entry name" value="F-BOX DOMAIN CONTAINING PROTEIN, EXPRESSED"/>
    <property type="match status" value="1"/>
</dbReference>
<dbReference type="OrthoDB" id="643749at2759"/>
<feature type="domain" description="KIB1-4 beta-propeller" evidence="1">
    <location>
        <begin position="39"/>
        <end position="191"/>
    </location>
</feature>
<dbReference type="InterPro" id="IPR005174">
    <property type="entry name" value="KIB1-4_b-propeller"/>
</dbReference>
<evidence type="ECO:0000313" key="2">
    <source>
        <dbReference type="EMBL" id="KAF0894804.1"/>
    </source>
</evidence>
<evidence type="ECO:0000259" key="1">
    <source>
        <dbReference type="Pfam" id="PF03478"/>
    </source>
</evidence>
<keyword evidence="3" id="KW-1185">Reference proteome</keyword>
<sequence length="195" mass="21534">MEISRGGAAAVVADWMRLPEDMLVTVFCQLEIPDLLRSGAVCAAGDSPVRVPARELRDCMYFRAVLSCSPHAGAACVVQPGASSPTPGAATSGGRGSRRTTALACTLQWRNWYCDAAYNKNDGLLYVVRDDDAVHTLDLTGRSPVARKVFNERRWTTNLPSMYLAHVHVPCGKPYRYLAHGPWGELLHVRRFRYI</sequence>
<name>A0A6G1C4Q8_9ORYZ</name>
<dbReference type="AlphaFoldDB" id="A0A6G1C4Q8"/>
<comment type="caution">
    <text evidence="2">The sequence shown here is derived from an EMBL/GenBank/DDBJ whole genome shotgun (WGS) entry which is preliminary data.</text>
</comment>
<dbReference type="Pfam" id="PF03478">
    <property type="entry name" value="Beta-prop_KIB1-4"/>
    <property type="match status" value="1"/>
</dbReference>
<gene>
    <name evidence="2" type="ORF">E2562_003688</name>
</gene>
<proteinExistence type="predicted"/>